<keyword evidence="3" id="KW-1185">Reference proteome</keyword>
<evidence type="ECO:0000313" key="2">
    <source>
        <dbReference type="EMBL" id="ETW81230.1"/>
    </source>
</evidence>
<dbReference type="Proteomes" id="UP000030671">
    <property type="component" value="Unassembled WGS sequence"/>
</dbReference>
<dbReference type="GeneID" id="20671701"/>
<dbReference type="KEGG" id="hir:HETIRDRAFT_332079"/>
<reference evidence="2 3" key="1">
    <citation type="journal article" date="2012" name="New Phytol.">
        <title>Insight into trade-off between wood decay and parasitism from the genome of a fungal forest pathogen.</title>
        <authorList>
            <person name="Olson A."/>
            <person name="Aerts A."/>
            <person name="Asiegbu F."/>
            <person name="Belbahri L."/>
            <person name="Bouzid O."/>
            <person name="Broberg A."/>
            <person name="Canback B."/>
            <person name="Coutinho P.M."/>
            <person name="Cullen D."/>
            <person name="Dalman K."/>
            <person name="Deflorio G."/>
            <person name="van Diepen L.T."/>
            <person name="Dunand C."/>
            <person name="Duplessis S."/>
            <person name="Durling M."/>
            <person name="Gonthier P."/>
            <person name="Grimwood J."/>
            <person name="Fossdal C.G."/>
            <person name="Hansson D."/>
            <person name="Henrissat B."/>
            <person name="Hietala A."/>
            <person name="Himmelstrand K."/>
            <person name="Hoffmeister D."/>
            <person name="Hogberg N."/>
            <person name="James T.Y."/>
            <person name="Karlsson M."/>
            <person name="Kohler A."/>
            <person name="Kues U."/>
            <person name="Lee Y.H."/>
            <person name="Lin Y.C."/>
            <person name="Lind M."/>
            <person name="Lindquist E."/>
            <person name="Lombard V."/>
            <person name="Lucas S."/>
            <person name="Lunden K."/>
            <person name="Morin E."/>
            <person name="Murat C."/>
            <person name="Park J."/>
            <person name="Raffaello T."/>
            <person name="Rouze P."/>
            <person name="Salamov A."/>
            <person name="Schmutz J."/>
            <person name="Solheim H."/>
            <person name="Stahlberg J."/>
            <person name="Velez H."/>
            <person name="de Vries R.P."/>
            <person name="Wiebenga A."/>
            <person name="Woodward S."/>
            <person name="Yakovlev I."/>
            <person name="Garbelotto M."/>
            <person name="Martin F."/>
            <person name="Grigoriev I.V."/>
            <person name="Stenlid J."/>
        </authorList>
    </citation>
    <scope>NUCLEOTIDE SEQUENCE [LARGE SCALE GENOMIC DNA]</scope>
    <source>
        <strain evidence="2 3">TC 32-1</strain>
    </source>
</reference>
<dbReference type="RefSeq" id="XP_009547891.1">
    <property type="nucleotide sequence ID" value="XM_009549596.1"/>
</dbReference>
<evidence type="ECO:0000313" key="1">
    <source>
        <dbReference type="EMBL" id="ETW74587.1"/>
    </source>
</evidence>
<dbReference type="HOGENOM" id="CLU_2399944_0_0_1"/>
<dbReference type="AlphaFoldDB" id="W4K7C0"/>
<dbReference type="KEGG" id="hir:HETIRDRAFT_319258"/>
<protein>
    <submittedName>
        <fullName evidence="2">Uncharacterized protein</fullName>
    </submittedName>
</protein>
<organism evidence="2 3">
    <name type="scientific">Heterobasidion irregulare (strain TC 32-1)</name>
    <dbReference type="NCBI Taxonomy" id="747525"/>
    <lineage>
        <taxon>Eukaryota</taxon>
        <taxon>Fungi</taxon>
        <taxon>Dikarya</taxon>
        <taxon>Basidiomycota</taxon>
        <taxon>Agaricomycotina</taxon>
        <taxon>Agaricomycetes</taxon>
        <taxon>Russulales</taxon>
        <taxon>Bondarzewiaceae</taxon>
        <taxon>Heterobasidion</taxon>
        <taxon>Heterobasidion annosum species complex</taxon>
    </lineage>
</organism>
<proteinExistence type="predicted"/>
<dbReference type="RefSeq" id="XP_009553093.1">
    <property type="nucleotide sequence ID" value="XM_009554798.1"/>
</dbReference>
<evidence type="ECO:0000313" key="3">
    <source>
        <dbReference type="Proteomes" id="UP000030671"/>
    </source>
</evidence>
<sequence length="93" mass="10071">MQPAALLASLASSRRMSFPSSIPRTAIATIPCNIITSSCPCSPFLVLLRPRRPYTVAMSPRAPAPASLVLYVYVRSIVNIMPHALQCIDEEGD</sequence>
<gene>
    <name evidence="2" type="ORF">HETIRDRAFT_319258</name>
    <name evidence="1" type="ORF">HETIRDRAFT_332079</name>
</gene>
<name>W4K7C0_HETIT</name>
<dbReference type="EMBL" id="KI925467">
    <property type="protein sequence ID" value="ETW74587.1"/>
    <property type="molecule type" value="Genomic_DNA"/>
</dbReference>
<dbReference type="EMBL" id="KI925459">
    <property type="protein sequence ID" value="ETW81230.1"/>
    <property type="molecule type" value="Genomic_DNA"/>
</dbReference>
<dbReference type="GeneID" id="20670583"/>
<accession>W4K7C0</accession>